<evidence type="ECO:0000313" key="2">
    <source>
        <dbReference type="Proteomes" id="UP000034491"/>
    </source>
</evidence>
<evidence type="ECO:0008006" key="3">
    <source>
        <dbReference type="Google" id="ProtNLM"/>
    </source>
</evidence>
<dbReference type="RefSeq" id="WP_046501662.1">
    <property type="nucleotide sequence ID" value="NZ_LANI01000001.1"/>
</dbReference>
<dbReference type="InterPro" id="IPR011050">
    <property type="entry name" value="Pectin_lyase_fold/virulence"/>
</dbReference>
<keyword evidence="2" id="KW-1185">Reference proteome</keyword>
<sequence length="369" mass="40534">MLRKQNLKTFLSLSIIPMALLGWVKFEEIRYSALVAYTDITKGYFLSGFVLQKPSWFVADRNAMFTENSDTLHIKAGNWDISEPLVLDGELTVEPGTVLNFSQDSYLIVNGPLKAVGTAQMPIVFQGKDNQSWKGIYVHEATSLSKLRNVVVTDTDALKNDRLELTGGVTFYRSNASIKESLFKNSQAEDGLNIILSEFEMVNTRFDNMRSDAVDSDYSNGVIKDGVFTDIGGDGIDFSETRGWVENPNISDVHDKGISVGENSVVSVMGGVIKSVGVGVASKDGSVVDIMETEIKDAALFGLMTYVKKSSYNLPELNAYNLFWGGARTKASNNNWIRQNGTTLTINGQGVPEESLDVKALYRGPVMAK</sequence>
<protein>
    <recommendedName>
        <fullName evidence="3">Right handed beta helix domain-containing protein</fullName>
    </recommendedName>
</protein>
<proteinExistence type="predicted"/>
<dbReference type="SUPFAM" id="SSF51126">
    <property type="entry name" value="Pectin lyase-like"/>
    <property type="match status" value="1"/>
</dbReference>
<organism evidence="1 2">
    <name type="scientific">Kiloniella litopenaei</name>
    <dbReference type="NCBI Taxonomy" id="1549748"/>
    <lineage>
        <taxon>Bacteria</taxon>
        <taxon>Pseudomonadati</taxon>
        <taxon>Pseudomonadota</taxon>
        <taxon>Alphaproteobacteria</taxon>
        <taxon>Rhodospirillales</taxon>
        <taxon>Kiloniellaceae</taxon>
        <taxon>Kiloniella</taxon>
    </lineage>
</organism>
<dbReference type="OrthoDB" id="237393at2"/>
<evidence type="ECO:0000313" key="1">
    <source>
        <dbReference type="EMBL" id="KKJ78646.1"/>
    </source>
</evidence>
<comment type="caution">
    <text evidence="1">The sequence shown here is derived from an EMBL/GenBank/DDBJ whole genome shotgun (WGS) entry which is preliminary data.</text>
</comment>
<name>A0A0M2RAG3_9PROT</name>
<dbReference type="EMBL" id="LANI01000001">
    <property type="protein sequence ID" value="KKJ78646.1"/>
    <property type="molecule type" value="Genomic_DNA"/>
</dbReference>
<dbReference type="AlphaFoldDB" id="A0A0M2RAG3"/>
<accession>A0A0M2RAG3</accession>
<gene>
    <name evidence="1" type="ORF">WH95_00705</name>
</gene>
<reference evidence="1 2" key="1">
    <citation type="submission" date="2015-03" db="EMBL/GenBank/DDBJ databases">
        <title>Genome sequence of Kiloniella sp. P1-1, isolated from the gut microflora of Pacific white shrimp, Penaeus vannamei.</title>
        <authorList>
            <person name="Shao Z."/>
            <person name="Wang L."/>
            <person name="Li X."/>
        </authorList>
    </citation>
    <scope>NUCLEOTIDE SEQUENCE [LARGE SCALE GENOMIC DNA]</scope>
    <source>
        <strain evidence="1 2">P1-1</strain>
    </source>
</reference>
<dbReference type="Proteomes" id="UP000034491">
    <property type="component" value="Unassembled WGS sequence"/>
</dbReference>